<sequence length="180" mass="20303">MLDKITFAKRYSKVIFELLDSNDQVEDGYNELLQIKQVFENNSDLGNSLTDVSFPKEYKNNLAKPLIENVDIDVIKNLLNVLLSTNNMDEITMIVDEFEQLYDEKNKIVRAVAITAVPLSDEQTAKLSDTFKTRMNAKKVILDNKIDQSIIGGVVIKSSNVIFDGSVSTKINSIKKLLLN</sequence>
<evidence type="ECO:0000313" key="10">
    <source>
        <dbReference type="Proteomes" id="UP000784700"/>
    </source>
</evidence>
<evidence type="ECO:0000256" key="3">
    <source>
        <dbReference type="ARBA" id="ARBA00022781"/>
    </source>
</evidence>
<comment type="function">
    <text evidence="8">F(1)F(0) ATP synthase produces ATP from ADP in the presence of a proton or sodium gradient. F-type ATPases consist of two structural domains, F(1) containing the extramembraneous catalytic core and F(0) containing the membrane proton channel, linked together by a central stalk and a peripheral stalk. During catalysis, ATP synthesis in the catalytic domain of F(1) is coupled via a rotary mechanism of the central stalk subunits to proton translocation.</text>
</comment>
<evidence type="ECO:0000256" key="6">
    <source>
        <dbReference type="ARBA" id="ARBA00023196"/>
    </source>
</evidence>
<dbReference type="AlphaFoldDB" id="A0A2S2JJB5"/>
<dbReference type="NCBIfam" id="TIGR01145">
    <property type="entry name" value="ATP_synt_delta"/>
    <property type="match status" value="1"/>
</dbReference>
<comment type="function">
    <text evidence="8">This protein is part of the stalk that links CF(0) to CF(1). It either transmits conformational changes from CF(0) to CF(1) or is implicated in proton conduction.</text>
</comment>
<dbReference type="Gene3D" id="1.10.520.20">
    <property type="entry name" value="N-terminal domain of the delta subunit of the F1F0-ATP synthase"/>
    <property type="match status" value="1"/>
</dbReference>
<evidence type="ECO:0000256" key="4">
    <source>
        <dbReference type="ARBA" id="ARBA00023065"/>
    </source>
</evidence>
<keyword evidence="8" id="KW-1003">Cell membrane</keyword>
<dbReference type="HAMAP" id="MF_01416">
    <property type="entry name" value="ATP_synth_delta_bact"/>
    <property type="match status" value="1"/>
</dbReference>
<evidence type="ECO:0000313" key="9">
    <source>
        <dbReference type="EMBL" id="TPR43452.1"/>
    </source>
</evidence>
<keyword evidence="4 8" id="KW-0406">Ion transport</keyword>
<dbReference type="Proteomes" id="UP000784700">
    <property type="component" value="Unassembled WGS sequence"/>
</dbReference>
<comment type="similarity">
    <text evidence="8">Belongs to the ATPase delta chain family.</text>
</comment>
<evidence type="ECO:0000256" key="7">
    <source>
        <dbReference type="ARBA" id="ARBA00023310"/>
    </source>
</evidence>
<keyword evidence="5 8" id="KW-0472">Membrane</keyword>
<reference evidence="9" key="1">
    <citation type="submission" date="2018-08" db="EMBL/GenBank/DDBJ databases">
        <title>Comparative genomics of wild bee and flower associated Lactobacillus reveals potential adaptation to the bee host.</title>
        <authorList>
            <person name="Vuong H.Q."/>
            <person name="Mcfrederick Q.S."/>
        </authorList>
    </citation>
    <scope>NUCLEOTIDE SEQUENCE</scope>
    <source>
        <strain evidence="9">HV_63</strain>
    </source>
</reference>
<evidence type="ECO:0000256" key="1">
    <source>
        <dbReference type="ARBA" id="ARBA00004370"/>
    </source>
</evidence>
<dbReference type="OrthoDB" id="9786633at2"/>
<accession>A0A2S2JJB5</accession>
<dbReference type="GO" id="GO:0046933">
    <property type="term" value="F:proton-transporting ATP synthase activity, rotational mechanism"/>
    <property type="evidence" value="ECO:0007669"/>
    <property type="project" value="UniProtKB-UniRule"/>
</dbReference>
<dbReference type="GO" id="GO:0045259">
    <property type="term" value="C:proton-transporting ATP synthase complex"/>
    <property type="evidence" value="ECO:0007669"/>
    <property type="project" value="UniProtKB-KW"/>
</dbReference>
<dbReference type="EMBL" id="QUBG01000005">
    <property type="protein sequence ID" value="TPR43452.1"/>
    <property type="molecule type" value="Genomic_DNA"/>
</dbReference>
<dbReference type="InterPro" id="IPR000711">
    <property type="entry name" value="ATPase_OSCP/dsu"/>
</dbReference>
<name>A0A2S2JJB5_9LACO</name>
<organism evidence="9 10">
    <name type="scientific">Apilactobacillus micheneri</name>
    <dbReference type="NCBI Taxonomy" id="1899430"/>
    <lineage>
        <taxon>Bacteria</taxon>
        <taxon>Bacillati</taxon>
        <taxon>Bacillota</taxon>
        <taxon>Bacilli</taxon>
        <taxon>Lactobacillales</taxon>
        <taxon>Lactobacillaceae</taxon>
        <taxon>Apilactobacillus</taxon>
    </lineage>
</organism>
<proteinExistence type="inferred from homology"/>
<keyword evidence="6 8" id="KW-0139">CF(1)</keyword>
<dbReference type="GeneID" id="58108565"/>
<dbReference type="RefSeq" id="WP_108982362.1">
    <property type="nucleotide sequence ID" value="NZ_BAABXB010000181.1"/>
</dbReference>
<dbReference type="PRINTS" id="PR00125">
    <property type="entry name" value="ATPASEDELTA"/>
</dbReference>
<dbReference type="InterPro" id="IPR026015">
    <property type="entry name" value="ATP_synth_OSCP/delta_N_sf"/>
</dbReference>
<dbReference type="GO" id="GO:0005886">
    <property type="term" value="C:plasma membrane"/>
    <property type="evidence" value="ECO:0007669"/>
    <property type="project" value="UniProtKB-SubCell"/>
</dbReference>
<comment type="caution">
    <text evidence="9">The sequence shown here is derived from an EMBL/GenBank/DDBJ whole genome shotgun (WGS) entry which is preliminary data.</text>
</comment>
<dbReference type="InterPro" id="IPR020781">
    <property type="entry name" value="ATPase_OSCP/d_CS"/>
</dbReference>
<dbReference type="PROSITE" id="PS00389">
    <property type="entry name" value="ATPASE_DELTA"/>
    <property type="match status" value="1"/>
</dbReference>
<evidence type="ECO:0000256" key="5">
    <source>
        <dbReference type="ARBA" id="ARBA00023136"/>
    </source>
</evidence>
<dbReference type="PANTHER" id="PTHR11910">
    <property type="entry name" value="ATP SYNTHASE DELTA CHAIN"/>
    <property type="match status" value="1"/>
</dbReference>
<protein>
    <recommendedName>
        <fullName evidence="8">ATP synthase subunit delta</fullName>
    </recommendedName>
    <alternativeName>
        <fullName evidence="8">ATP synthase F(1) sector subunit delta</fullName>
    </alternativeName>
    <alternativeName>
        <fullName evidence="8">F-type ATPase subunit delta</fullName>
        <shortName evidence="8">F-ATPase subunit delta</shortName>
    </alternativeName>
</protein>
<keyword evidence="2 8" id="KW-0813">Transport</keyword>
<evidence type="ECO:0000256" key="8">
    <source>
        <dbReference type="HAMAP-Rule" id="MF_01416"/>
    </source>
</evidence>
<comment type="subcellular location">
    <subcellularLocation>
        <location evidence="8">Cell membrane</location>
        <topology evidence="8">Peripheral membrane protein</topology>
    </subcellularLocation>
    <subcellularLocation>
        <location evidence="1">Membrane</location>
    </subcellularLocation>
</comment>
<evidence type="ECO:0000256" key="2">
    <source>
        <dbReference type="ARBA" id="ARBA00022448"/>
    </source>
</evidence>
<keyword evidence="7 8" id="KW-0066">ATP synthesis</keyword>
<gene>
    <name evidence="8" type="primary">atpH</name>
    <name evidence="9" type="ORF">DY130_05400</name>
</gene>
<keyword evidence="3 8" id="KW-0375">Hydrogen ion transport</keyword>
<dbReference type="Pfam" id="PF00213">
    <property type="entry name" value="OSCP"/>
    <property type="match status" value="1"/>
</dbReference>
<dbReference type="SUPFAM" id="SSF47928">
    <property type="entry name" value="N-terminal domain of the delta subunit of the F1F0-ATP synthase"/>
    <property type="match status" value="1"/>
</dbReference>